<keyword evidence="1" id="KW-0472">Membrane</keyword>
<comment type="caution">
    <text evidence="2">The sequence shown here is derived from an EMBL/GenBank/DDBJ whole genome shotgun (WGS) entry which is preliminary data.</text>
</comment>
<evidence type="ECO:0000313" key="2">
    <source>
        <dbReference type="EMBL" id="KAK5695453.1"/>
    </source>
</evidence>
<keyword evidence="1" id="KW-1133">Transmembrane helix</keyword>
<dbReference type="EMBL" id="JAVRQU010000014">
    <property type="protein sequence ID" value="KAK5695453.1"/>
    <property type="molecule type" value="Genomic_DNA"/>
</dbReference>
<sequence length="78" mass="8405">MVSYGVFAYENTLAANLRPQLVFEFGELGKLPILTIAYSLGGTTMSLIWSVLGLLASIVEKLMIEEGESSMAASIPSY</sequence>
<organism evidence="2 3">
    <name type="scientific">Elasticomyces elasticus</name>
    <dbReference type="NCBI Taxonomy" id="574655"/>
    <lineage>
        <taxon>Eukaryota</taxon>
        <taxon>Fungi</taxon>
        <taxon>Dikarya</taxon>
        <taxon>Ascomycota</taxon>
        <taxon>Pezizomycotina</taxon>
        <taxon>Dothideomycetes</taxon>
        <taxon>Dothideomycetidae</taxon>
        <taxon>Mycosphaerellales</taxon>
        <taxon>Teratosphaeriaceae</taxon>
        <taxon>Elasticomyces</taxon>
    </lineage>
</organism>
<gene>
    <name evidence="2" type="ORF">LTR97_008961</name>
</gene>
<protein>
    <submittedName>
        <fullName evidence="2">Uncharacterized protein</fullName>
    </submittedName>
</protein>
<keyword evidence="1" id="KW-0812">Transmembrane</keyword>
<proteinExistence type="predicted"/>
<evidence type="ECO:0000313" key="3">
    <source>
        <dbReference type="Proteomes" id="UP001310594"/>
    </source>
</evidence>
<dbReference type="AlphaFoldDB" id="A0AAN7VPT6"/>
<evidence type="ECO:0000256" key="1">
    <source>
        <dbReference type="SAM" id="Phobius"/>
    </source>
</evidence>
<feature type="transmembrane region" description="Helical" evidence="1">
    <location>
        <begin position="36"/>
        <end position="59"/>
    </location>
</feature>
<dbReference type="Proteomes" id="UP001310594">
    <property type="component" value="Unassembled WGS sequence"/>
</dbReference>
<reference evidence="2" key="1">
    <citation type="submission" date="2023-08" db="EMBL/GenBank/DDBJ databases">
        <title>Black Yeasts Isolated from many extreme environments.</title>
        <authorList>
            <person name="Coleine C."/>
            <person name="Stajich J.E."/>
            <person name="Selbmann L."/>
        </authorList>
    </citation>
    <scope>NUCLEOTIDE SEQUENCE</scope>
    <source>
        <strain evidence="2">CCFEE 5810</strain>
    </source>
</reference>
<accession>A0AAN7VPT6</accession>
<name>A0AAN7VPT6_9PEZI</name>